<feature type="active site" description="Proton acceptor" evidence="16">
    <location>
        <position position="335"/>
    </location>
</feature>
<dbReference type="FunFam" id="1.20.58.100:FF:000001">
    <property type="entry name" value="Succinate dehydrogenase flavoprotein subunit (SdhA)"/>
    <property type="match status" value="1"/>
</dbReference>
<feature type="binding site" evidence="18">
    <location>
        <begin position="452"/>
        <end position="453"/>
    </location>
    <ligand>
        <name>FAD</name>
        <dbReference type="ChEBI" id="CHEBI:57692"/>
    </ligand>
</feature>
<dbReference type="Pfam" id="PF02910">
    <property type="entry name" value="Succ_DH_flav_C"/>
    <property type="match status" value="1"/>
</dbReference>
<dbReference type="GO" id="GO:0009055">
    <property type="term" value="F:electron transfer activity"/>
    <property type="evidence" value="ECO:0007669"/>
    <property type="project" value="TreeGrafter"/>
</dbReference>
<dbReference type="PRINTS" id="PR00411">
    <property type="entry name" value="PNDRDTASEI"/>
</dbReference>
<dbReference type="SUPFAM" id="SSF56425">
    <property type="entry name" value="Succinate dehydrogenase/fumarate reductase flavoprotein, catalytic domain"/>
    <property type="match status" value="1"/>
</dbReference>
<keyword evidence="6 18" id="KW-0285">Flavoprotein</keyword>
<evidence type="ECO:0000256" key="5">
    <source>
        <dbReference type="ARBA" id="ARBA00022532"/>
    </source>
</evidence>
<keyword evidence="7" id="KW-0999">Mitochondrion inner membrane</keyword>
<dbReference type="FunFam" id="3.50.50.60:FF:000482">
    <property type="entry name" value="Succinate dehydrogenase complex, subunit A, flavoprotein (Fp)"/>
    <property type="match status" value="1"/>
</dbReference>
<dbReference type="EC" id="1.3.5.1" evidence="20"/>
<evidence type="ECO:0000256" key="18">
    <source>
        <dbReference type="PIRSR" id="PIRSR611281-3"/>
    </source>
</evidence>
<proteinExistence type="inferred from homology"/>
<feature type="binding site" evidence="18">
    <location>
        <position position="270"/>
    </location>
    <ligand>
        <name>FAD</name>
        <dbReference type="ChEBI" id="CHEBI:57692"/>
    </ligand>
</feature>
<feature type="binding site" evidence="17">
    <location>
        <position position="303"/>
    </location>
    <ligand>
        <name>substrate</name>
    </ligand>
</feature>
<evidence type="ECO:0000256" key="7">
    <source>
        <dbReference type="ARBA" id="ARBA00022792"/>
    </source>
</evidence>
<dbReference type="SUPFAM" id="SSF51905">
    <property type="entry name" value="FAD/NAD(P)-binding domain"/>
    <property type="match status" value="1"/>
</dbReference>
<dbReference type="GO" id="GO:0005743">
    <property type="term" value="C:mitochondrial inner membrane"/>
    <property type="evidence" value="ECO:0007669"/>
    <property type="project" value="UniProtKB-SubCell"/>
</dbReference>
<dbReference type="SUPFAM" id="SSF46977">
    <property type="entry name" value="Succinate dehydrogenase/fumarate reductase flavoprotein C-terminal domain"/>
    <property type="match status" value="1"/>
</dbReference>
<organism evidence="23 24">
    <name type="scientific">Suillus placidus</name>
    <dbReference type="NCBI Taxonomy" id="48579"/>
    <lineage>
        <taxon>Eukaryota</taxon>
        <taxon>Fungi</taxon>
        <taxon>Dikarya</taxon>
        <taxon>Basidiomycota</taxon>
        <taxon>Agaricomycotina</taxon>
        <taxon>Agaricomycetes</taxon>
        <taxon>Agaricomycetidae</taxon>
        <taxon>Boletales</taxon>
        <taxon>Suillineae</taxon>
        <taxon>Suillaceae</taxon>
        <taxon>Suillus</taxon>
    </lineage>
</organism>
<dbReference type="GO" id="GO:0008177">
    <property type="term" value="F:succinate dehydrogenase (quinone) activity"/>
    <property type="evidence" value="ECO:0007669"/>
    <property type="project" value="UniProtKB-EC"/>
</dbReference>
<evidence type="ECO:0000256" key="3">
    <source>
        <dbReference type="ARBA" id="ARBA00008040"/>
    </source>
</evidence>
<keyword evidence="4 20" id="KW-0813">Transport</keyword>
<feature type="binding site" evidence="18">
    <location>
        <position position="436"/>
    </location>
    <ligand>
        <name>FAD</name>
        <dbReference type="ChEBI" id="CHEBI:57692"/>
    </ligand>
</feature>
<evidence type="ECO:0000256" key="10">
    <source>
        <dbReference type="ARBA" id="ARBA00022982"/>
    </source>
</evidence>
<keyword evidence="12" id="KW-0496">Mitochondrion</keyword>
<comment type="catalytic activity">
    <reaction evidence="14 20">
        <text>a quinone + succinate = fumarate + a quinol</text>
        <dbReference type="Rhea" id="RHEA:40523"/>
        <dbReference type="ChEBI" id="CHEBI:24646"/>
        <dbReference type="ChEBI" id="CHEBI:29806"/>
        <dbReference type="ChEBI" id="CHEBI:30031"/>
        <dbReference type="ChEBI" id="CHEBI:132124"/>
        <dbReference type="EC" id="1.3.5.1"/>
    </reaction>
</comment>
<dbReference type="Pfam" id="PF00890">
    <property type="entry name" value="FAD_binding_2"/>
    <property type="match status" value="1"/>
</dbReference>
<accession>A0A9P6ZX00</accession>
<dbReference type="GO" id="GO:0006121">
    <property type="term" value="P:mitochondrial electron transport, succinate to ubiquinone"/>
    <property type="evidence" value="ECO:0007669"/>
    <property type="project" value="TreeGrafter"/>
</dbReference>
<evidence type="ECO:0000256" key="15">
    <source>
        <dbReference type="ARBA" id="ARBA00059077"/>
    </source>
</evidence>
<comment type="function">
    <text evidence="15 20">Flavoprotein (FP) subunit of succinate dehydrogenase (SDH) that is involved in complex II of the mitochondrial electron transport chain and is responsible for transferring electrons from succinate to ubiquinone (coenzyme Q).</text>
</comment>
<reference evidence="23" key="1">
    <citation type="journal article" date="2020" name="New Phytol.">
        <title>Comparative genomics reveals dynamic genome evolution in host specialist ectomycorrhizal fungi.</title>
        <authorList>
            <person name="Lofgren L.A."/>
            <person name="Nguyen N.H."/>
            <person name="Vilgalys R."/>
            <person name="Ruytinx J."/>
            <person name="Liao H.L."/>
            <person name="Branco S."/>
            <person name="Kuo A."/>
            <person name="LaButti K."/>
            <person name="Lipzen A."/>
            <person name="Andreopoulos W."/>
            <person name="Pangilinan J."/>
            <person name="Riley R."/>
            <person name="Hundley H."/>
            <person name="Na H."/>
            <person name="Barry K."/>
            <person name="Grigoriev I.V."/>
            <person name="Stajich J.E."/>
            <person name="Kennedy P.G."/>
        </authorList>
    </citation>
    <scope>NUCLEOTIDE SEQUENCE</scope>
    <source>
        <strain evidence="23">DOB743</strain>
    </source>
</reference>
<dbReference type="InterPro" id="IPR003952">
    <property type="entry name" value="FRD_SDH_FAD_BS"/>
</dbReference>
<evidence type="ECO:0000259" key="21">
    <source>
        <dbReference type="Pfam" id="PF00890"/>
    </source>
</evidence>
<evidence type="ECO:0000256" key="2">
    <source>
        <dbReference type="ARBA" id="ARBA00004788"/>
    </source>
</evidence>
<evidence type="ECO:0000256" key="11">
    <source>
        <dbReference type="ARBA" id="ARBA00023002"/>
    </source>
</evidence>
<dbReference type="GO" id="GO:0050660">
    <property type="term" value="F:flavin adenine dinucleotide binding"/>
    <property type="evidence" value="ECO:0007669"/>
    <property type="project" value="InterPro"/>
</dbReference>
<feature type="binding site" evidence="17">
    <location>
        <position position="291"/>
    </location>
    <ligand>
        <name>substrate</name>
    </ligand>
</feature>
<evidence type="ECO:0000256" key="1">
    <source>
        <dbReference type="ARBA" id="ARBA00004443"/>
    </source>
</evidence>
<evidence type="ECO:0000256" key="13">
    <source>
        <dbReference type="ARBA" id="ARBA00023136"/>
    </source>
</evidence>
<dbReference type="InterPro" id="IPR015939">
    <property type="entry name" value="Fum_Rdtase/Succ_DH_flav-like_C"/>
</dbReference>
<evidence type="ECO:0000256" key="19">
    <source>
        <dbReference type="PIRSR" id="PIRSR611281-4"/>
    </source>
</evidence>
<dbReference type="PANTHER" id="PTHR11632">
    <property type="entry name" value="SUCCINATE DEHYDROGENASE 2 FLAVOPROTEIN SUBUNIT"/>
    <property type="match status" value="1"/>
</dbReference>
<evidence type="ECO:0000256" key="9">
    <source>
        <dbReference type="ARBA" id="ARBA00022946"/>
    </source>
</evidence>
<evidence type="ECO:0000259" key="22">
    <source>
        <dbReference type="Pfam" id="PF02910"/>
    </source>
</evidence>
<dbReference type="PIRSF" id="PIRSF000171">
    <property type="entry name" value="SDHA_APRA_LASPO"/>
    <property type="match status" value="1"/>
</dbReference>
<sequence>MFRKSVSKVVPSRALLRPQCGFSTSLPIKRIVATNPIKAEDVRSWSSSRYPLIEHEYDAIVVGAGGAGLRAAFGLAEAGFNTACITKLFPTRSHTVAAQGGINAALGNMTEDDWRWHMYDTVKGSDWLGDQDAIHYMCREAPGAVIELERFGVPFSRTQDGKIYQRAIGGQSLNYGKDGQAYRCAAAADRTGHALLHTLYGQSLRHNTKFFIEYFVLDLIMQDGECVGVIALNMEDGTLHRFRAHKTVLATGGYGRAYFSCTSAHTCSGDGNAMVARAGLPLQDLEFVQFHPTGIYGAGCLISEGCRGEGGYLLNSEGERFMERYAPTAKDLASRDVVSRSMTIEIREGRGAGPQKDHIHLQLSHLPPEIIHERLPGISETAAIFSGVNVSKEPIPVLPTVHYNMGGIPTRYTGEVLTVDENGKDKIVSGLYAVGEAACVSVHGANRLGANSLLDLVVFGRACARHIMENLTPGKPHMAIPGEAGLESVDFLDQIRNANGPNATADVRLEMQKTMQFNAALFRTQQSLDEGVRKVHQIYKSFDDVGIKDRSMIWNSDLIETLELRNLLQCSVQTMTAAAARKESRGAHAREDYPERDDENWMKHTLTWQDDIDSPDVTLKYRGVIDKTLDENECRAIPPFKRTY</sequence>
<evidence type="ECO:0000256" key="14">
    <source>
        <dbReference type="ARBA" id="ARBA00049220"/>
    </source>
</evidence>
<evidence type="ECO:0000256" key="4">
    <source>
        <dbReference type="ARBA" id="ARBA00022448"/>
    </source>
</evidence>
<name>A0A9P6ZX00_9AGAM</name>
<feature type="binding site" evidence="18">
    <location>
        <begin position="63"/>
        <end position="68"/>
    </location>
    <ligand>
        <name>FAD</name>
        <dbReference type="ChEBI" id="CHEBI:57692"/>
    </ligand>
</feature>
<dbReference type="InterPro" id="IPR030664">
    <property type="entry name" value="SdhA/FrdA/AprA"/>
</dbReference>
<comment type="cofactor">
    <cofactor evidence="18">
        <name>FAD</name>
        <dbReference type="ChEBI" id="CHEBI:57692"/>
    </cofactor>
    <text evidence="18">Flavinylated by SdhE, about 5% flavinylation occurs in the absence of SdhE.</text>
</comment>
<evidence type="ECO:0000256" key="8">
    <source>
        <dbReference type="ARBA" id="ARBA00022827"/>
    </source>
</evidence>
<dbReference type="NCBIfam" id="TIGR01816">
    <property type="entry name" value="sdhA_forward"/>
    <property type="match status" value="1"/>
</dbReference>
<evidence type="ECO:0000313" key="23">
    <source>
        <dbReference type="EMBL" id="KAG1777770.1"/>
    </source>
</evidence>
<evidence type="ECO:0000256" key="17">
    <source>
        <dbReference type="PIRSR" id="PIRSR611281-2"/>
    </source>
</evidence>
<dbReference type="AlphaFoldDB" id="A0A9P6ZX00"/>
<dbReference type="InterPro" id="IPR037099">
    <property type="entry name" value="Fum_R/Succ_DH_flav-like_C_sf"/>
</dbReference>
<evidence type="ECO:0000313" key="24">
    <source>
        <dbReference type="Proteomes" id="UP000714275"/>
    </source>
</evidence>
<dbReference type="GO" id="GO:0006099">
    <property type="term" value="P:tricarboxylic acid cycle"/>
    <property type="evidence" value="ECO:0007669"/>
    <property type="project" value="UniProtKB-KW"/>
</dbReference>
<feature type="modified residue" description="Tele-8alpha-FAD histidine" evidence="19">
    <location>
        <position position="94"/>
    </location>
</feature>
<dbReference type="NCBIfam" id="TIGR01812">
    <property type="entry name" value="sdhA_frdA_Gneg"/>
    <property type="match status" value="1"/>
</dbReference>
<keyword evidence="5 20" id="KW-0816">Tricarboxylic acid cycle</keyword>
<keyword evidence="10 20" id="KW-0249">Electron transport</keyword>
<dbReference type="Gene3D" id="3.50.50.60">
    <property type="entry name" value="FAD/NAD(P)-binding domain"/>
    <property type="match status" value="1"/>
</dbReference>
<comment type="pathway">
    <text evidence="2 20">Carbohydrate metabolism; tricarboxylic acid cycle; fumarate from succinate (eukaryal route): step 1/1.</text>
</comment>
<feature type="binding site" evidence="18">
    <location>
        <begin position="86"/>
        <end position="101"/>
    </location>
    <ligand>
        <name>FAD</name>
        <dbReference type="ChEBI" id="CHEBI:57692"/>
    </ligand>
</feature>
<dbReference type="InterPro" id="IPR003953">
    <property type="entry name" value="FAD-dep_OxRdtase_2_FAD-bd"/>
</dbReference>
<dbReference type="Gene3D" id="1.20.58.100">
    <property type="entry name" value="Fumarate reductase/succinate dehydrogenase flavoprotein-like, C-terminal domain"/>
    <property type="match status" value="1"/>
</dbReference>
<dbReference type="InterPro" id="IPR027477">
    <property type="entry name" value="Succ_DH/fumarate_Rdtase_cat_sf"/>
</dbReference>
<feature type="domain" description="Fumarate reductase/succinate dehydrogenase flavoprotein-like C-terminal" evidence="22">
    <location>
        <begin position="508"/>
        <end position="644"/>
    </location>
</feature>
<keyword evidence="11 20" id="KW-0560">Oxidoreductase</keyword>
<feature type="domain" description="FAD-dependent oxidoreductase 2 FAD-binding" evidence="21">
    <location>
        <begin position="58"/>
        <end position="453"/>
    </location>
</feature>
<dbReference type="InterPro" id="IPR014006">
    <property type="entry name" value="Succ_Dhase_FrdA_Gneg"/>
</dbReference>
<comment type="similarity">
    <text evidence="3 20">Belongs to the FAD-dependent oxidoreductase 2 family. FRD/SDH subfamily.</text>
</comment>
<comment type="subcellular location">
    <subcellularLocation>
        <location evidence="1 20">Mitochondrion inner membrane</location>
        <topology evidence="1 20">Peripheral membrane protein</topology>
        <orientation evidence="1 20">Matrix side</orientation>
    </subcellularLocation>
</comment>
<dbReference type="InterPro" id="IPR036188">
    <property type="entry name" value="FAD/NAD-bd_sf"/>
</dbReference>
<dbReference type="FunFam" id="4.10.80.40:FF:000002">
    <property type="entry name" value="Succinate dehydrogenase [ubiquinone] flavoprotein subunit, mitochondrial"/>
    <property type="match status" value="1"/>
</dbReference>
<keyword evidence="9 20" id="KW-0809">Transit peptide</keyword>
<keyword evidence="13 20" id="KW-0472">Membrane</keyword>
<dbReference type="Proteomes" id="UP000714275">
    <property type="component" value="Unassembled WGS sequence"/>
</dbReference>
<dbReference type="PROSITE" id="PS00504">
    <property type="entry name" value="FRD_SDH_FAD_BINDING"/>
    <property type="match status" value="1"/>
</dbReference>
<dbReference type="FunFam" id="3.90.700.10:FF:000001">
    <property type="entry name" value="Mitochondrial succinate dehydrogenase flavoprotein subunit"/>
    <property type="match status" value="1"/>
</dbReference>
<evidence type="ECO:0000256" key="20">
    <source>
        <dbReference type="RuleBase" id="RU362051"/>
    </source>
</evidence>
<dbReference type="PANTHER" id="PTHR11632:SF51">
    <property type="entry name" value="SUCCINATE DEHYDROGENASE [UBIQUINONE] FLAVOPROTEIN SUBUNIT, MITOCHONDRIAL"/>
    <property type="match status" value="1"/>
</dbReference>
<protein>
    <recommendedName>
        <fullName evidence="20">Succinate dehydrogenase [ubiquinone] flavoprotein subunit, mitochondrial</fullName>
        <ecNumber evidence="20">1.3.5.1</ecNumber>
    </recommendedName>
</protein>
<keyword evidence="8 18" id="KW-0274">FAD</keyword>
<feature type="binding site" evidence="17">
    <location>
        <position position="402"/>
    </location>
    <ligand>
        <name>substrate</name>
    </ligand>
</feature>
<evidence type="ECO:0000256" key="6">
    <source>
        <dbReference type="ARBA" id="ARBA00022630"/>
    </source>
</evidence>
<dbReference type="InterPro" id="IPR011281">
    <property type="entry name" value="Succ_DH_flav_su_fwd"/>
</dbReference>
<gene>
    <name evidence="23" type="ORF">EV702DRAFT_1222643</name>
</gene>
<evidence type="ECO:0000256" key="16">
    <source>
        <dbReference type="PIRSR" id="PIRSR000171-1"/>
    </source>
</evidence>
<evidence type="ECO:0000256" key="12">
    <source>
        <dbReference type="ARBA" id="ARBA00023128"/>
    </source>
</evidence>
<dbReference type="Gene3D" id="3.90.700.10">
    <property type="entry name" value="Succinate dehydrogenase/fumarate reductase flavoprotein, catalytic domain"/>
    <property type="match status" value="1"/>
</dbReference>
<feature type="binding site" evidence="17">
    <location>
        <position position="447"/>
    </location>
    <ligand>
        <name>substrate</name>
    </ligand>
</feature>
<comment type="caution">
    <text evidence="23">The sequence shown here is derived from an EMBL/GenBank/DDBJ whole genome shotgun (WGS) entry which is preliminary data.</text>
</comment>
<dbReference type="OrthoDB" id="71672at2759"/>
<dbReference type="Gene3D" id="4.10.80.40">
    <property type="entry name" value="succinate dehydrogenase protein domain"/>
    <property type="match status" value="1"/>
</dbReference>
<keyword evidence="24" id="KW-1185">Reference proteome</keyword>
<dbReference type="EMBL" id="JABBWD010000019">
    <property type="protein sequence ID" value="KAG1777770.1"/>
    <property type="molecule type" value="Genomic_DNA"/>
</dbReference>